<organism evidence="13 14">
    <name type="scientific">Mixia osmundae (strain CBS 9802 / IAM 14324 / JCM 22182 / KY 12970)</name>
    <dbReference type="NCBI Taxonomy" id="764103"/>
    <lineage>
        <taxon>Eukaryota</taxon>
        <taxon>Fungi</taxon>
        <taxon>Dikarya</taxon>
        <taxon>Basidiomycota</taxon>
        <taxon>Pucciniomycotina</taxon>
        <taxon>Mixiomycetes</taxon>
        <taxon>Mixiales</taxon>
        <taxon>Mixiaceae</taxon>
        <taxon>Mixia</taxon>
    </lineage>
</organism>
<dbReference type="STRING" id="764103.G7E918"/>
<dbReference type="EC" id="1.3.3.4" evidence="4 11"/>
<evidence type="ECO:0000256" key="1">
    <source>
        <dbReference type="ARBA" id="ARBA00002600"/>
    </source>
</evidence>
<evidence type="ECO:0000256" key="6">
    <source>
        <dbReference type="ARBA" id="ARBA00022827"/>
    </source>
</evidence>
<dbReference type="InParanoid" id="G7E918"/>
<evidence type="ECO:0000256" key="9">
    <source>
        <dbReference type="ARBA" id="ARBA00023244"/>
    </source>
</evidence>
<dbReference type="InterPro" id="IPR050464">
    <property type="entry name" value="Zeta_carotene_desat/Oxidored"/>
</dbReference>
<dbReference type="EMBL" id="BABT02000220">
    <property type="protein sequence ID" value="GAA99636.1"/>
    <property type="molecule type" value="Genomic_DNA"/>
</dbReference>
<dbReference type="Pfam" id="PF01593">
    <property type="entry name" value="Amino_oxidase"/>
    <property type="match status" value="1"/>
</dbReference>
<dbReference type="Gene3D" id="3.50.50.60">
    <property type="entry name" value="FAD/NAD(P)-binding domain"/>
    <property type="match status" value="1"/>
</dbReference>
<dbReference type="InterPro" id="IPR036188">
    <property type="entry name" value="FAD/NAD-bd_sf"/>
</dbReference>
<gene>
    <name evidence="13" type="primary">Mo06337</name>
    <name evidence="13" type="ORF">E5Q_06337</name>
</gene>
<feature type="domain" description="Amine oxidase" evidence="12">
    <location>
        <begin position="23"/>
        <end position="527"/>
    </location>
</feature>
<dbReference type="HOGENOM" id="CLU_009629_1_0_1"/>
<dbReference type="GO" id="GO:0004729">
    <property type="term" value="F:oxygen-dependent protoporphyrinogen oxidase activity"/>
    <property type="evidence" value="ECO:0007669"/>
    <property type="project" value="UniProtKB-UniRule"/>
</dbReference>
<comment type="caution">
    <text evidence="13">The sequence shown here is derived from an EMBL/GenBank/DDBJ whole genome shotgun (WGS) entry which is preliminary data.</text>
</comment>
<evidence type="ECO:0000256" key="11">
    <source>
        <dbReference type="RuleBase" id="RU367069"/>
    </source>
</evidence>
<evidence type="ECO:0000313" key="14">
    <source>
        <dbReference type="Proteomes" id="UP000009131"/>
    </source>
</evidence>
<evidence type="ECO:0000256" key="3">
    <source>
        <dbReference type="ARBA" id="ARBA00010551"/>
    </source>
</evidence>
<evidence type="ECO:0000256" key="8">
    <source>
        <dbReference type="ARBA" id="ARBA00023133"/>
    </source>
</evidence>
<dbReference type="UniPathway" id="UPA00251">
    <property type="reaction ID" value="UER00324"/>
</dbReference>
<dbReference type="OrthoDB" id="438553at2759"/>
<reference evidence="13 14" key="1">
    <citation type="journal article" date="2011" name="J. Gen. Appl. Microbiol.">
        <title>Draft genome sequencing of the enigmatic basidiomycete Mixia osmundae.</title>
        <authorList>
            <person name="Nishida H."/>
            <person name="Nagatsuka Y."/>
            <person name="Sugiyama J."/>
        </authorList>
    </citation>
    <scope>NUCLEOTIDE SEQUENCE [LARGE SCALE GENOMIC DNA]</scope>
    <source>
        <strain evidence="14">CBS 9802 / IAM 14324 / JCM 22182 / KY 12970</strain>
    </source>
</reference>
<dbReference type="NCBIfam" id="TIGR00562">
    <property type="entry name" value="proto_IX_ox"/>
    <property type="match status" value="1"/>
</dbReference>
<dbReference type="PANTHER" id="PTHR42923">
    <property type="entry name" value="PROTOPORPHYRINOGEN OXIDASE"/>
    <property type="match status" value="1"/>
</dbReference>
<comment type="similarity">
    <text evidence="3 11">Belongs to the protoporphyrinogen/coproporphyrinogen oxidase family. Protoporphyrinogen oxidase subfamily.</text>
</comment>
<dbReference type="GO" id="GO:0006782">
    <property type="term" value="P:protoporphyrinogen IX biosynthetic process"/>
    <property type="evidence" value="ECO:0007669"/>
    <property type="project" value="UniProtKB-UniRule"/>
</dbReference>
<proteinExistence type="inferred from homology"/>
<dbReference type="FunCoup" id="G7E918">
    <property type="interactions" value="198"/>
</dbReference>
<dbReference type="OMA" id="EHNQAVQ"/>
<sequence>MHPTACLATQLAGQRLAVLGGGLTGLSTAFYLSRQHPDAQIVLLEGSPRYGGWVRSVRATPSRIRPALLDEHAKPTGEHEEVIFEAGPRSVRPRGLEGWLTLDLVRQLGLTKELLVVDKNHVSAFNRFIYYPDKLVKLPSGITSLLRATLSSDSVLRSLLPALLGEPFRRRKPEQALQTDESVHSFFSRRFGDAFATNLVSGMVHGIYAGDTRTLSVGATFGSIAKLEQQYGSLIVALLRGGVKSDPEQTRLVKELQDLMPIDERTNLRSASVWSLRGGLETLTLGLEMALRRADNVTLSRDDPIQSIAHDPSGFTVSTTSTKHVTDRIVSTLSGPSLSSLLSADMPELTANGSVNVGVVNLAFANKPGKRLLPVRGFGYLLPRSVPEHQNPYKALGAVFDSDMMPEMHPPETEASPGYTKLSVLLGGAHWTGRSIESLPTDDELEIQALATVQSHLGISDLPTHSRVHMQRDCIPQYLVGHPDRMRTLHERIAQTYRGRLSVAGASYTGVGLNNCVKAAWSVSRAMATEQVTGLESFLAS</sequence>
<comment type="subcellular location">
    <subcellularLocation>
        <location evidence="11">Mitochondrion inner membrane</location>
    </subcellularLocation>
</comment>
<reference evidence="13 14" key="2">
    <citation type="journal article" date="2012" name="Open Biol.">
        <title>Characteristics of nucleosomes and linker DNA regions on the genome of the basidiomycete Mixia osmundae revealed by mono- and dinucleosome mapping.</title>
        <authorList>
            <person name="Nishida H."/>
            <person name="Kondo S."/>
            <person name="Matsumoto T."/>
            <person name="Suzuki Y."/>
            <person name="Yoshikawa H."/>
            <person name="Taylor T.D."/>
            <person name="Sugiyama J."/>
        </authorList>
    </citation>
    <scope>NUCLEOTIDE SEQUENCE [LARGE SCALE GENOMIC DNA]</scope>
    <source>
        <strain evidence="14">CBS 9802 / IAM 14324 / JCM 22182 / KY 12970</strain>
    </source>
</reference>
<evidence type="ECO:0000256" key="5">
    <source>
        <dbReference type="ARBA" id="ARBA00022630"/>
    </source>
</evidence>
<evidence type="ECO:0000256" key="4">
    <source>
        <dbReference type="ARBA" id="ARBA00012867"/>
    </source>
</evidence>
<keyword evidence="5 11" id="KW-0285">Flavoprotein</keyword>
<evidence type="ECO:0000256" key="7">
    <source>
        <dbReference type="ARBA" id="ARBA00023002"/>
    </source>
</evidence>
<dbReference type="AlphaFoldDB" id="G7E918"/>
<dbReference type="InterPro" id="IPR004572">
    <property type="entry name" value="Protoporphyrinogen_oxidase"/>
</dbReference>
<keyword evidence="8 11" id="KW-0350">Heme biosynthesis</keyword>
<dbReference type="InterPro" id="IPR002937">
    <property type="entry name" value="Amino_oxidase"/>
</dbReference>
<keyword evidence="9 11" id="KW-0627">Porphyrin biosynthesis</keyword>
<evidence type="ECO:0000256" key="10">
    <source>
        <dbReference type="ARBA" id="ARBA00047554"/>
    </source>
</evidence>
<dbReference type="eggNOG" id="KOG1276">
    <property type="taxonomic scope" value="Eukaryota"/>
</dbReference>
<dbReference type="PANTHER" id="PTHR42923:SF3">
    <property type="entry name" value="PROTOPORPHYRINOGEN OXIDASE"/>
    <property type="match status" value="1"/>
</dbReference>
<keyword evidence="7 11" id="KW-0560">Oxidoreductase</keyword>
<name>G7E918_MIXOS</name>
<keyword evidence="6 11" id="KW-0274">FAD</keyword>
<protein>
    <recommendedName>
        <fullName evidence="4 11">Protoporphyrinogen oxidase</fullName>
        <ecNumber evidence="4 11">1.3.3.4</ecNumber>
    </recommendedName>
</protein>
<dbReference type="RefSeq" id="XP_014568848.1">
    <property type="nucleotide sequence ID" value="XM_014713362.1"/>
</dbReference>
<accession>G7E918</accession>
<evidence type="ECO:0000256" key="2">
    <source>
        <dbReference type="ARBA" id="ARBA00005073"/>
    </source>
</evidence>
<dbReference type="GO" id="GO:0005743">
    <property type="term" value="C:mitochondrial inner membrane"/>
    <property type="evidence" value="ECO:0007669"/>
    <property type="project" value="UniProtKB-SubCell"/>
</dbReference>
<comment type="function">
    <text evidence="1 11">Catalyzes the 6-electron oxidation of protoporphyrinogen-IX to form protoporphyrin-IX.</text>
</comment>
<evidence type="ECO:0000259" key="12">
    <source>
        <dbReference type="Pfam" id="PF01593"/>
    </source>
</evidence>
<dbReference type="Proteomes" id="UP000009131">
    <property type="component" value="Unassembled WGS sequence"/>
</dbReference>
<comment type="pathway">
    <text evidence="2 11">Porphyrin-containing compound metabolism; protoporphyrin-IX biosynthesis; protoporphyrin-IX from protoporphyrinogen-IX: step 1/1.</text>
</comment>
<evidence type="ECO:0000313" key="13">
    <source>
        <dbReference type="EMBL" id="GAA99636.1"/>
    </source>
</evidence>
<comment type="cofactor">
    <cofactor evidence="11">
        <name>FAD</name>
        <dbReference type="ChEBI" id="CHEBI:57692"/>
    </cofactor>
    <text evidence="11">Binds 1 FAD per subunit.</text>
</comment>
<dbReference type="SUPFAM" id="SSF54373">
    <property type="entry name" value="FAD-linked reductases, C-terminal domain"/>
    <property type="match status" value="1"/>
</dbReference>
<dbReference type="SUPFAM" id="SSF51905">
    <property type="entry name" value="FAD/NAD(P)-binding domain"/>
    <property type="match status" value="1"/>
</dbReference>
<comment type="catalytic activity">
    <reaction evidence="10 11">
        <text>protoporphyrinogen IX + 3 O2 = protoporphyrin IX + 3 H2O2</text>
        <dbReference type="Rhea" id="RHEA:25576"/>
        <dbReference type="ChEBI" id="CHEBI:15379"/>
        <dbReference type="ChEBI" id="CHEBI:16240"/>
        <dbReference type="ChEBI" id="CHEBI:57306"/>
        <dbReference type="ChEBI" id="CHEBI:57307"/>
        <dbReference type="EC" id="1.3.3.4"/>
    </reaction>
</comment>
<keyword evidence="14" id="KW-1185">Reference proteome</keyword>